<name>A0A1F6C9D9_HANXR</name>
<sequence length="195" mass="19485">MRFGNRWLRGAMAALSMAMFVGMGCGDENPAAAGSGGPPTGGANLANRPIDATNSALVYAAANAAVGSAIASVFAQAAKKPTASPALAKGVSVAVKGKDSGKVSASGDYNAGASEVSMGVKMTFDNFSDDGRLFMGGPLDIAYRLPDANPAGLALSYKGRLSFSGDYKGSMDFDISVSGGKASGSFSSGGQTIKF</sequence>
<proteinExistence type="predicted"/>
<dbReference type="Proteomes" id="UP000178606">
    <property type="component" value="Unassembled WGS sequence"/>
</dbReference>
<keyword evidence="1" id="KW-0732">Signal</keyword>
<dbReference type="AlphaFoldDB" id="A0A1F6C9D9"/>
<organism evidence="2 3">
    <name type="scientific">Handelsmanbacteria sp. (strain RIFCSPLOWO2_12_FULL_64_10)</name>
    <dbReference type="NCBI Taxonomy" id="1817868"/>
    <lineage>
        <taxon>Bacteria</taxon>
        <taxon>Candidatus Handelsmaniibacteriota</taxon>
    </lineage>
</organism>
<evidence type="ECO:0000256" key="1">
    <source>
        <dbReference type="SAM" id="SignalP"/>
    </source>
</evidence>
<feature type="chain" id="PRO_5009523334" description="Lipoprotein" evidence="1">
    <location>
        <begin position="24"/>
        <end position="195"/>
    </location>
</feature>
<feature type="signal peptide" evidence="1">
    <location>
        <begin position="1"/>
        <end position="23"/>
    </location>
</feature>
<evidence type="ECO:0000313" key="3">
    <source>
        <dbReference type="Proteomes" id="UP000178606"/>
    </source>
</evidence>
<evidence type="ECO:0000313" key="2">
    <source>
        <dbReference type="EMBL" id="OGG45796.1"/>
    </source>
</evidence>
<reference evidence="2 3" key="1">
    <citation type="journal article" date="2016" name="Nat. Commun.">
        <title>Thousands of microbial genomes shed light on interconnected biogeochemical processes in an aquifer system.</title>
        <authorList>
            <person name="Anantharaman K."/>
            <person name="Brown C.T."/>
            <person name="Hug L.A."/>
            <person name="Sharon I."/>
            <person name="Castelle C.J."/>
            <person name="Probst A.J."/>
            <person name="Thomas B.C."/>
            <person name="Singh A."/>
            <person name="Wilkins M.J."/>
            <person name="Karaoz U."/>
            <person name="Brodie E.L."/>
            <person name="Williams K.H."/>
            <person name="Hubbard S.S."/>
            <person name="Banfield J.F."/>
        </authorList>
    </citation>
    <scope>NUCLEOTIDE SEQUENCE [LARGE SCALE GENOMIC DNA]</scope>
    <source>
        <strain evidence="3">RIFCSPLOWO2_12_FULL_64_10</strain>
    </source>
</reference>
<evidence type="ECO:0008006" key="4">
    <source>
        <dbReference type="Google" id="ProtNLM"/>
    </source>
</evidence>
<dbReference type="PROSITE" id="PS51257">
    <property type="entry name" value="PROKAR_LIPOPROTEIN"/>
    <property type="match status" value="1"/>
</dbReference>
<comment type="caution">
    <text evidence="2">The sequence shown here is derived from an EMBL/GenBank/DDBJ whole genome shotgun (WGS) entry which is preliminary data.</text>
</comment>
<dbReference type="EMBL" id="MFKF01000366">
    <property type="protein sequence ID" value="OGG45796.1"/>
    <property type="molecule type" value="Genomic_DNA"/>
</dbReference>
<gene>
    <name evidence="2" type="ORF">A3F84_12420</name>
</gene>
<accession>A0A1F6C9D9</accession>
<protein>
    <recommendedName>
        <fullName evidence="4">Lipoprotein</fullName>
    </recommendedName>
</protein>